<accession>A0A8J7F4N4</accession>
<dbReference type="PANTHER" id="PTHR22916:SF3">
    <property type="entry name" value="UDP-GLCNAC:BETAGAL BETA-1,3-N-ACETYLGLUCOSAMINYLTRANSFERASE-LIKE PROTEIN 1"/>
    <property type="match status" value="1"/>
</dbReference>
<evidence type="ECO:0000313" key="3">
    <source>
        <dbReference type="Proteomes" id="UP000620559"/>
    </source>
</evidence>
<sequence>MINQKLSKKVSVIIPLYNAEKYIARTLQSILNQTYQNIEIILVDDESPDNSVKICQQFNDSRIKIIHQKNRGLPGARNTGIRHATGEYIAFMDADDIWLQEKLNNHIIHLENNPDVGVSFSRSAFIDETDKPLGIYQITKLEDITPLDILCRSPIGNGSAAVFKKAVFEDIKFQDNLYGYVEDYYFDDTFMLSEDIECWVRIALTTKWKFAGLAQPLTLYRVHSQGLSTNLKVMLDSREKLFEKTSSYAPEQMATWIKPARAYHLRYVARRAITINQGILALKLMYRSIANYWPILIEDFQRTFETIAAAILLCIVPKPFYDQIKSVALKIIGNLQKKSLNKDSLSQVSLKNQ</sequence>
<dbReference type="InterPro" id="IPR001173">
    <property type="entry name" value="Glyco_trans_2-like"/>
</dbReference>
<protein>
    <submittedName>
        <fullName evidence="2">Glycosyltransferase family 2 protein</fullName>
    </submittedName>
</protein>
<comment type="caution">
    <text evidence="2">The sequence shown here is derived from an EMBL/GenBank/DDBJ whole genome shotgun (WGS) entry which is preliminary data.</text>
</comment>
<dbReference type="EMBL" id="JADEWL010000013">
    <property type="protein sequence ID" value="MBE9212349.1"/>
    <property type="molecule type" value="Genomic_DNA"/>
</dbReference>
<dbReference type="Pfam" id="PF00535">
    <property type="entry name" value="Glycos_transf_2"/>
    <property type="match status" value="1"/>
</dbReference>
<name>A0A8J7F4N4_9CYAN</name>
<dbReference type="SUPFAM" id="SSF53448">
    <property type="entry name" value="Nucleotide-diphospho-sugar transferases"/>
    <property type="match status" value="1"/>
</dbReference>
<proteinExistence type="predicted"/>
<keyword evidence="3" id="KW-1185">Reference proteome</keyword>
<evidence type="ECO:0000313" key="2">
    <source>
        <dbReference type="EMBL" id="MBE9212349.1"/>
    </source>
</evidence>
<dbReference type="AlphaFoldDB" id="A0A8J7F4N4"/>
<dbReference type="PANTHER" id="PTHR22916">
    <property type="entry name" value="GLYCOSYLTRANSFERASE"/>
    <property type="match status" value="1"/>
</dbReference>
<dbReference type="InterPro" id="IPR029044">
    <property type="entry name" value="Nucleotide-diphossugar_trans"/>
</dbReference>
<feature type="domain" description="Glycosyltransferase 2-like" evidence="1">
    <location>
        <begin position="11"/>
        <end position="170"/>
    </location>
</feature>
<evidence type="ECO:0000259" key="1">
    <source>
        <dbReference type="Pfam" id="PF00535"/>
    </source>
</evidence>
<gene>
    <name evidence="2" type="ORF">IQ247_06440</name>
</gene>
<reference evidence="2" key="1">
    <citation type="submission" date="2020-10" db="EMBL/GenBank/DDBJ databases">
        <authorList>
            <person name="Castelo-Branco R."/>
            <person name="Eusebio N."/>
            <person name="Adriana R."/>
            <person name="Vieira A."/>
            <person name="Brugerolle De Fraissinette N."/>
            <person name="Rezende De Castro R."/>
            <person name="Schneider M.P."/>
            <person name="Vasconcelos V."/>
            <person name="Leao P.N."/>
        </authorList>
    </citation>
    <scope>NUCLEOTIDE SEQUENCE</scope>
    <source>
        <strain evidence="2">LEGE 06105</strain>
    </source>
</reference>
<dbReference type="Proteomes" id="UP000620559">
    <property type="component" value="Unassembled WGS sequence"/>
</dbReference>
<dbReference type="GO" id="GO:0016758">
    <property type="term" value="F:hexosyltransferase activity"/>
    <property type="evidence" value="ECO:0007669"/>
    <property type="project" value="UniProtKB-ARBA"/>
</dbReference>
<dbReference type="Gene3D" id="3.90.550.10">
    <property type="entry name" value="Spore Coat Polysaccharide Biosynthesis Protein SpsA, Chain A"/>
    <property type="match status" value="1"/>
</dbReference>
<dbReference type="CDD" id="cd00761">
    <property type="entry name" value="Glyco_tranf_GTA_type"/>
    <property type="match status" value="1"/>
</dbReference>
<dbReference type="RefSeq" id="WP_193918194.1">
    <property type="nucleotide sequence ID" value="NZ_JADEWL010000013.1"/>
</dbReference>
<organism evidence="2 3">
    <name type="scientific">Plectonema cf. radiosum LEGE 06105</name>
    <dbReference type="NCBI Taxonomy" id="945769"/>
    <lineage>
        <taxon>Bacteria</taxon>
        <taxon>Bacillati</taxon>
        <taxon>Cyanobacteriota</taxon>
        <taxon>Cyanophyceae</taxon>
        <taxon>Oscillatoriophycideae</taxon>
        <taxon>Oscillatoriales</taxon>
        <taxon>Microcoleaceae</taxon>
        <taxon>Plectonema</taxon>
    </lineage>
</organism>